<dbReference type="PROSITE" id="PS51318">
    <property type="entry name" value="TAT"/>
    <property type="match status" value="1"/>
</dbReference>
<dbReference type="PANTHER" id="PTHR43649:SF14">
    <property type="entry name" value="BLR3389 PROTEIN"/>
    <property type="match status" value="1"/>
</dbReference>
<dbReference type="Proteomes" id="UP001172756">
    <property type="component" value="Unassembled WGS sequence"/>
</dbReference>
<dbReference type="AlphaFoldDB" id="A0AB35ML73"/>
<evidence type="ECO:0000313" key="2">
    <source>
        <dbReference type="EMBL" id="MDN4484440.1"/>
    </source>
</evidence>
<dbReference type="InterPro" id="IPR050490">
    <property type="entry name" value="Bact_solute-bd_prot1"/>
</dbReference>
<comment type="caution">
    <text evidence="2">The sequence shown here is derived from an EMBL/GenBank/DDBJ whole genome shotgun (WGS) entry which is preliminary data.</text>
</comment>
<sequence length="438" mass="46536">MSTTRRIIGGAAAVTAGALALGLAGCSADAGEQAGGESSDELTIWWIQSPDSPIGQGWQMALDEFEAAHPEVEVTFETKSWDQLRQTGQMILNSPEAPDILEYPKGNASAGTVVKAGLLTDLEDVAVERGWTEILPESLQTVGRYDERGLMGSGALYGVPGYGEYVSVFYNVDVLAERGYEPPTTVAEFETIMADFTADGVTPIALGASDYPLVHLVYALALSEADQQWVRDFQFFDGPVDFHDAAWTFAAEKIAEWTEAGYIGADATGIDSVGAATGFKSGANPFFVSGSWFHGEFATDITDFEWGTFRFPGSGLSLGSGGHIWVVPAQSESKELAYDFIDYALSPEVQTAIANLGGIPVAADRASVTDPVGQMAVDDFDQILADDALGLYPDWPVAGYYEVFLAAGQQLVLGSTTPDEFLDTIGAAYETGKADAGL</sequence>
<dbReference type="Gene3D" id="3.40.190.10">
    <property type="entry name" value="Periplasmic binding protein-like II"/>
    <property type="match status" value="2"/>
</dbReference>
<gene>
    <name evidence="2" type="ORF">QQ002_12890</name>
</gene>
<dbReference type="PANTHER" id="PTHR43649">
    <property type="entry name" value="ARABINOSE-BINDING PROTEIN-RELATED"/>
    <property type="match status" value="1"/>
</dbReference>
<evidence type="ECO:0000256" key="1">
    <source>
        <dbReference type="SAM" id="SignalP"/>
    </source>
</evidence>
<accession>A0AB35ML73</accession>
<name>A0AB35ML73_9MICO</name>
<dbReference type="Pfam" id="PF01547">
    <property type="entry name" value="SBP_bac_1"/>
    <property type="match status" value="1"/>
</dbReference>
<evidence type="ECO:0000313" key="3">
    <source>
        <dbReference type="Proteomes" id="UP001172756"/>
    </source>
</evidence>
<feature type="signal peptide" evidence="1">
    <location>
        <begin position="1"/>
        <end position="30"/>
    </location>
</feature>
<dbReference type="SUPFAM" id="SSF53850">
    <property type="entry name" value="Periplasmic binding protein-like II"/>
    <property type="match status" value="1"/>
</dbReference>
<organism evidence="2 3">
    <name type="scientific">Demequina lignilytica</name>
    <dbReference type="NCBI Taxonomy" id="3051663"/>
    <lineage>
        <taxon>Bacteria</taxon>
        <taxon>Bacillati</taxon>
        <taxon>Actinomycetota</taxon>
        <taxon>Actinomycetes</taxon>
        <taxon>Micrococcales</taxon>
        <taxon>Demequinaceae</taxon>
        <taxon>Demequina</taxon>
    </lineage>
</organism>
<protein>
    <submittedName>
        <fullName evidence="2">Extracellular solute-binding protein</fullName>
    </submittedName>
</protein>
<proteinExistence type="predicted"/>
<reference evidence="2 3" key="1">
    <citation type="submission" date="2023-06" db="EMBL/GenBank/DDBJ databases">
        <title>SYSU T0a273.</title>
        <authorList>
            <person name="Gao L."/>
            <person name="Fang B.-Z."/>
            <person name="Li W.-J."/>
        </authorList>
    </citation>
    <scope>NUCLEOTIDE SEQUENCE [LARGE SCALE GENOMIC DNA]</scope>
    <source>
        <strain evidence="2 3">SYSU T0a273</strain>
    </source>
</reference>
<dbReference type="RefSeq" id="WP_301161011.1">
    <property type="nucleotide sequence ID" value="NZ_JAUHQB010000012.1"/>
</dbReference>
<dbReference type="PROSITE" id="PS51257">
    <property type="entry name" value="PROKAR_LIPOPROTEIN"/>
    <property type="match status" value="1"/>
</dbReference>
<keyword evidence="1" id="KW-0732">Signal</keyword>
<dbReference type="InterPro" id="IPR006311">
    <property type="entry name" value="TAT_signal"/>
</dbReference>
<feature type="chain" id="PRO_5044212541" evidence="1">
    <location>
        <begin position="31"/>
        <end position="438"/>
    </location>
</feature>
<dbReference type="EMBL" id="JAUHQB010000012">
    <property type="protein sequence ID" value="MDN4484440.1"/>
    <property type="molecule type" value="Genomic_DNA"/>
</dbReference>
<dbReference type="InterPro" id="IPR006059">
    <property type="entry name" value="SBP"/>
</dbReference>